<keyword evidence="5" id="KW-0560">Oxidoreductase</keyword>
<evidence type="ECO:0000256" key="6">
    <source>
        <dbReference type="ARBA" id="ARBA00023098"/>
    </source>
</evidence>
<dbReference type="PANTHER" id="PTHR12863:SF1">
    <property type="entry name" value="FATTY ACID 2-HYDROXYLASE"/>
    <property type="match status" value="1"/>
</dbReference>
<keyword evidence="7" id="KW-0472">Membrane</keyword>
<feature type="non-terminal residue" evidence="9">
    <location>
        <position position="83"/>
    </location>
</feature>
<keyword evidence="6" id="KW-0443">Lipid metabolism</keyword>
<name>A0A8S3YXJ7_9EUPU</name>
<evidence type="ECO:0000256" key="2">
    <source>
        <dbReference type="ARBA" id="ARBA00022692"/>
    </source>
</evidence>
<dbReference type="PRINTS" id="PR00363">
    <property type="entry name" value="CYTOCHROMEB5"/>
</dbReference>
<proteinExistence type="predicted"/>
<comment type="subcellular location">
    <subcellularLocation>
        <location evidence="1">Endoplasmic reticulum membrane</location>
        <topology evidence="1">Multi-pass membrane protein</topology>
    </subcellularLocation>
</comment>
<dbReference type="GO" id="GO:0006629">
    <property type="term" value="P:lipid metabolic process"/>
    <property type="evidence" value="ECO:0007669"/>
    <property type="project" value="UniProtKB-KW"/>
</dbReference>
<comment type="caution">
    <text evidence="9">The sequence shown here is derived from an EMBL/GenBank/DDBJ whole genome shotgun (WGS) entry which is preliminary data.</text>
</comment>
<dbReference type="GO" id="GO:0005789">
    <property type="term" value="C:endoplasmic reticulum membrane"/>
    <property type="evidence" value="ECO:0007669"/>
    <property type="project" value="UniProtKB-SubCell"/>
</dbReference>
<sequence>MGLAEGIGQSQFKPRLRVVVGGKIYDVTEFADRHPGGREVLEKHNGQNVEEAMQNPAVHGHTKSAFVLLEKYFVGNVDSLRSK</sequence>
<protein>
    <recommendedName>
        <fullName evidence="8">Cytochrome b5 heme-binding domain-containing protein</fullName>
    </recommendedName>
</protein>
<dbReference type="InterPro" id="IPR036400">
    <property type="entry name" value="Cyt_B5-like_heme/steroid_sf"/>
</dbReference>
<dbReference type="Pfam" id="PF00173">
    <property type="entry name" value="Cyt-b5"/>
    <property type="match status" value="1"/>
</dbReference>
<reference evidence="9" key="1">
    <citation type="submission" date="2021-04" db="EMBL/GenBank/DDBJ databases">
        <authorList>
            <consortium name="Molecular Ecology Group"/>
        </authorList>
    </citation>
    <scope>NUCLEOTIDE SEQUENCE</scope>
</reference>
<evidence type="ECO:0000256" key="3">
    <source>
        <dbReference type="ARBA" id="ARBA00022824"/>
    </source>
</evidence>
<gene>
    <name evidence="9" type="ORF">CUNI_LOCUS7411</name>
</gene>
<evidence type="ECO:0000256" key="7">
    <source>
        <dbReference type="ARBA" id="ARBA00023136"/>
    </source>
</evidence>
<accession>A0A8S3YXJ7</accession>
<evidence type="ECO:0000313" key="10">
    <source>
        <dbReference type="Proteomes" id="UP000678393"/>
    </source>
</evidence>
<evidence type="ECO:0000256" key="5">
    <source>
        <dbReference type="ARBA" id="ARBA00023002"/>
    </source>
</evidence>
<dbReference type="Gene3D" id="3.10.120.10">
    <property type="entry name" value="Cytochrome b5-like heme/steroid binding domain"/>
    <property type="match status" value="1"/>
</dbReference>
<dbReference type="InterPro" id="IPR001199">
    <property type="entry name" value="Cyt_B5-like_heme/steroid-bd"/>
</dbReference>
<evidence type="ECO:0000259" key="8">
    <source>
        <dbReference type="PROSITE" id="PS50255"/>
    </source>
</evidence>
<dbReference type="EMBL" id="CAJHNH020001174">
    <property type="protein sequence ID" value="CAG5121853.1"/>
    <property type="molecule type" value="Genomic_DNA"/>
</dbReference>
<dbReference type="PANTHER" id="PTHR12863">
    <property type="entry name" value="FATTY ACID HYDROXYLASE"/>
    <property type="match status" value="1"/>
</dbReference>
<keyword evidence="4" id="KW-1133">Transmembrane helix</keyword>
<keyword evidence="10" id="KW-1185">Reference proteome</keyword>
<dbReference type="SMART" id="SM01117">
    <property type="entry name" value="Cyt-b5"/>
    <property type="match status" value="1"/>
</dbReference>
<feature type="domain" description="Cytochrome b5 heme-binding" evidence="8">
    <location>
        <begin position="18"/>
        <end position="78"/>
    </location>
</feature>
<dbReference type="GO" id="GO:0080132">
    <property type="term" value="F:fatty acid 2-hydroxylase activity"/>
    <property type="evidence" value="ECO:0007669"/>
    <property type="project" value="InterPro"/>
</dbReference>
<dbReference type="PROSITE" id="PS50255">
    <property type="entry name" value="CYTOCHROME_B5_2"/>
    <property type="match status" value="1"/>
</dbReference>
<keyword evidence="3" id="KW-0256">Endoplasmic reticulum</keyword>
<dbReference type="Proteomes" id="UP000678393">
    <property type="component" value="Unassembled WGS sequence"/>
</dbReference>
<dbReference type="OrthoDB" id="2204368at2759"/>
<evidence type="ECO:0000313" key="9">
    <source>
        <dbReference type="EMBL" id="CAG5121853.1"/>
    </source>
</evidence>
<dbReference type="InterPro" id="IPR014430">
    <property type="entry name" value="Scs7"/>
</dbReference>
<organism evidence="9 10">
    <name type="scientific">Candidula unifasciata</name>
    <dbReference type="NCBI Taxonomy" id="100452"/>
    <lineage>
        <taxon>Eukaryota</taxon>
        <taxon>Metazoa</taxon>
        <taxon>Spiralia</taxon>
        <taxon>Lophotrochozoa</taxon>
        <taxon>Mollusca</taxon>
        <taxon>Gastropoda</taxon>
        <taxon>Heterobranchia</taxon>
        <taxon>Euthyneura</taxon>
        <taxon>Panpulmonata</taxon>
        <taxon>Eupulmonata</taxon>
        <taxon>Stylommatophora</taxon>
        <taxon>Helicina</taxon>
        <taxon>Helicoidea</taxon>
        <taxon>Geomitridae</taxon>
        <taxon>Candidula</taxon>
    </lineage>
</organism>
<evidence type="ECO:0000256" key="1">
    <source>
        <dbReference type="ARBA" id="ARBA00004477"/>
    </source>
</evidence>
<keyword evidence="2" id="KW-0812">Transmembrane</keyword>
<evidence type="ECO:0000256" key="4">
    <source>
        <dbReference type="ARBA" id="ARBA00022989"/>
    </source>
</evidence>
<dbReference type="AlphaFoldDB" id="A0A8S3YXJ7"/>
<dbReference type="SUPFAM" id="SSF55856">
    <property type="entry name" value="Cytochrome b5-like heme/steroid binding domain"/>
    <property type="match status" value="1"/>
</dbReference>